<evidence type="ECO:0000313" key="3">
    <source>
        <dbReference type="EMBL" id="KAG2105759.1"/>
    </source>
</evidence>
<keyword evidence="2" id="KW-0472">Membrane</keyword>
<sequence>MLRSRVCLRAFHRPLRLLRLHWREKFPSSLARKREVRQTQTTFSSQVRDRQQHEISVVSNGKPNARRALSQSSQHTGMASLPNRESPMSLARSLPTLLRQTLPNSQLTVPAHNSPALVSLSFGSSHCIFICCRLHVMVFVCSHSHLHILVCSRHSHHRTVFSFAVACMAWFSFALALAITCIFSFALGARIFSLPVSRTYHAVLHPVGLYIIALYPTTILYVRTLDQLHRFVSYHRPRCTTSSHVLSICNKS</sequence>
<gene>
    <name evidence="3" type="ORF">F5147DRAFT_236516</name>
</gene>
<dbReference type="AlphaFoldDB" id="A0A9P7F4X2"/>
<feature type="region of interest" description="Disordered" evidence="1">
    <location>
        <begin position="41"/>
        <end position="86"/>
    </location>
</feature>
<feature type="transmembrane region" description="Helical" evidence="2">
    <location>
        <begin position="163"/>
        <end position="187"/>
    </location>
</feature>
<dbReference type="Proteomes" id="UP000823399">
    <property type="component" value="Unassembled WGS sequence"/>
</dbReference>
<feature type="transmembrane region" description="Helical" evidence="2">
    <location>
        <begin position="199"/>
        <end position="222"/>
    </location>
</feature>
<evidence type="ECO:0000256" key="2">
    <source>
        <dbReference type="SAM" id="Phobius"/>
    </source>
</evidence>
<dbReference type="GeneID" id="64691020"/>
<keyword evidence="2" id="KW-1133">Transmembrane helix</keyword>
<dbReference type="EMBL" id="JABBWM010000037">
    <property type="protein sequence ID" value="KAG2105759.1"/>
    <property type="molecule type" value="Genomic_DNA"/>
</dbReference>
<name>A0A9P7F4X2_9AGAM</name>
<proteinExistence type="predicted"/>
<comment type="caution">
    <text evidence="3">The sequence shown here is derived from an EMBL/GenBank/DDBJ whole genome shotgun (WGS) entry which is preliminary data.</text>
</comment>
<reference evidence="3" key="1">
    <citation type="journal article" date="2020" name="New Phytol.">
        <title>Comparative genomics reveals dynamic genome evolution in host specialist ectomycorrhizal fungi.</title>
        <authorList>
            <person name="Lofgren L.A."/>
            <person name="Nguyen N.H."/>
            <person name="Vilgalys R."/>
            <person name="Ruytinx J."/>
            <person name="Liao H.L."/>
            <person name="Branco S."/>
            <person name="Kuo A."/>
            <person name="LaButti K."/>
            <person name="Lipzen A."/>
            <person name="Andreopoulos W."/>
            <person name="Pangilinan J."/>
            <person name="Riley R."/>
            <person name="Hundley H."/>
            <person name="Na H."/>
            <person name="Barry K."/>
            <person name="Grigoriev I.V."/>
            <person name="Stajich J.E."/>
            <person name="Kennedy P.G."/>
        </authorList>
    </citation>
    <scope>NUCLEOTIDE SEQUENCE</scope>
    <source>
        <strain evidence="3">FC423</strain>
    </source>
</reference>
<accession>A0A9P7F4X2</accession>
<keyword evidence="4" id="KW-1185">Reference proteome</keyword>
<protein>
    <submittedName>
        <fullName evidence="3">Uncharacterized protein</fullName>
    </submittedName>
</protein>
<evidence type="ECO:0000313" key="4">
    <source>
        <dbReference type="Proteomes" id="UP000823399"/>
    </source>
</evidence>
<organism evidence="3 4">
    <name type="scientific">Suillus discolor</name>
    <dbReference type="NCBI Taxonomy" id="1912936"/>
    <lineage>
        <taxon>Eukaryota</taxon>
        <taxon>Fungi</taxon>
        <taxon>Dikarya</taxon>
        <taxon>Basidiomycota</taxon>
        <taxon>Agaricomycotina</taxon>
        <taxon>Agaricomycetes</taxon>
        <taxon>Agaricomycetidae</taxon>
        <taxon>Boletales</taxon>
        <taxon>Suillineae</taxon>
        <taxon>Suillaceae</taxon>
        <taxon>Suillus</taxon>
    </lineage>
</organism>
<dbReference type="RefSeq" id="XP_041291315.1">
    <property type="nucleotide sequence ID" value="XM_041428761.1"/>
</dbReference>
<keyword evidence="2" id="KW-0812">Transmembrane</keyword>
<evidence type="ECO:0000256" key="1">
    <source>
        <dbReference type="SAM" id="MobiDB-lite"/>
    </source>
</evidence>